<sequence length="392" mass="45158">MAATQYSDYYYNNTYQHYHHHQSSQQNIYDYATGQYDCKNLNVNDAYHNYNYNSPNNYNDQWTQHYSAIASTQQQHQTQPHYHHQHLNMLNNQINDDYKNYSHPSYNNNIAAHSKPIVFPSDIPHHSSNEHQPNSQCIDYTAMKNDLFYSQQTSALISGKINKAVASSSSTSSSYPSSQLRESSKKRKIDNSTSNDDSPALRALLTKPSKRAKCAPYFYHSSNGSISPASSTDNNYPQHYQLPSASVNASNAEEQLVDLNHYNQTSKEGYEQSIVDNHLKSAILDDKYSATSLFTLSEATNSPMSSFMETIATPPSSPKDGKLPRNDESSENLWNEKPEDYTKGSKRTRQTYTRYQTLELEKEFNFNKYLTRRKRIEISHNLQLSERQIKIW</sequence>
<dbReference type="GO" id="GO:0000122">
    <property type="term" value="P:negative regulation of transcription by RNA polymerase II"/>
    <property type="evidence" value="ECO:0007669"/>
    <property type="project" value="TreeGrafter"/>
</dbReference>
<dbReference type="Proteomes" id="UP000183832">
    <property type="component" value="Unassembled WGS sequence"/>
</dbReference>
<evidence type="ECO:0000256" key="6">
    <source>
        <dbReference type="PROSITE-ProRule" id="PRU00108"/>
    </source>
</evidence>
<dbReference type="PANTHER" id="PTHR45659:SF4">
    <property type="entry name" value="HOMEOBOX PROTEIN ABDOMINAL-A"/>
    <property type="match status" value="1"/>
</dbReference>
<dbReference type="SMART" id="SM00389">
    <property type="entry name" value="HOX"/>
    <property type="match status" value="1"/>
</dbReference>
<evidence type="ECO:0000256" key="8">
    <source>
        <dbReference type="SAM" id="MobiDB-lite"/>
    </source>
</evidence>
<feature type="compositionally biased region" description="Basic and acidic residues" evidence="8">
    <location>
        <begin position="319"/>
        <end position="343"/>
    </location>
</feature>
<dbReference type="InterPro" id="IPR009057">
    <property type="entry name" value="Homeodomain-like_sf"/>
</dbReference>
<dbReference type="GO" id="GO:0009952">
    <property type="term" value="P:anterior/posterior pattern specification"/>
    <property type="evidence" value="ECO:0007669"/>
    <property type="project" value="TreeGrafter"/>
</dbReference>
<proteinExistence type="inferred from homology"/>
<reference evidence="10 11" key="1">
    <citation type="submission" date="2015-04" db="EMBL/GenBank/DDBJ databases">
        <authorList>
            <person name="Syromyatnikov M.Y."/>
            <person name="Popov V.N."/>
        </authorList>
    </citation>
    <scope>NUCLEOTIDE SEQUENCE [LARGE SCALE GENOMIC DNA]</scope>
</reference>
<dbReference type="InterPro" id="IPR001356">
    <property type="entry name" value="HD"/>
</dbReference>
<evidence type="ECO:0000256" key="7">
    <source>
        <dbReference type="RuleBase" id="RU000682"/>
    </source>
</evidence>
<keyword evidence="3 6" id="KW-0238">DNA-binding</keyword>
<evidence type="ECO:0000259" key="9">
    <source>
        <dbReference type="PROSITE" id="PS50071"/>
    </source>
</evidence>
<evidence type="ECO:0000256" key="5">
    <source>
        <dbReference type="ARBA" id="ARBA00023242"/>
    </source>
</evidence>
<keyword evidence="5 6" id="KW-0539">Nucleus</keyword>
<dbReference type="GO" id="GO:0000981">
    <property type="term" value="F:DNA-binding transcription factor activity, RNA polymerase II-specific"/>
    <property type="evidence" value="ECO:0007669"/>
    <property type="project" value="TreeGrafter"/>
</dbReference>
<dbReference type="PANTHER" id="PTHR45659">
    <property type="entry name" value="HOMEOBOX PROTEIN HOX"/>
    <property type="match status" value="1"/>
</dbReference>
<accession>A0A1J1I4C5</accession>
<evidence type="ECO:0000256" key="2">
    <source>
        <dbReference type="ARBA" id="ARBA00009107"/>
    </source>
</evidence>
<dbReference type="AlphaFoldDB" id="A0A1J1I4C5"/>
<dbReference type="Gene3D" id="1.10.10.60">
    <property type="entry name" value="Homeodomain-like"/>
    <property type="match status" value="1"/>
</dbReference>
<dbReference type="Pfam" id="PF00046">
    <property type="entry name" value="Homeodomain"/>
    <property type="match status" value="1"/>
</dbReference>
<gene>
    <name evidence="10" type="ORF">CLUMA_CG008734</name>
</gene>
<dbReference type="OrthoDB" id="6159439at2759"/>
<organism evidence="10 11">
    <name type="scientific">Clunio marinus</name>
    <dbReference type="NCBI Taxonomy" id="568069"/>
    <lineage>
        <taxon>Eukaryota</taxon>
        <taxon>Metazoa</taxon>
        <taxon>Ecdysozoa</taxon>
        <taxon>Arthropoda</taxon>
        <taxon>Hexapoda</taxon>
        <taxon>Insecta</taxon>
        <taxon>Pterygota</taxon>
        <taxon>Neoptera</taxon>
        <taxon>Endopterygota</taxon>
        <taxon>Diptera</taxon>
        <taxon>Nematocera</taxon>
        <taxon>Chironomoidea</taxon>
        <taxon>Chironomidae</taxon>
        <taxon>Clunio</taxon>
    </lineage>
</organism>
<dbReference type="EMBL" id="CVRI01000041">
    <property type="protein sequence ID" value="CRK95191.1"/>
    <property type="molecule type" value="Genomic_DNA"/>
</dbReference>
<dbReference type="CDD" id="cd00086">
    <property type="entry name" value="homeodomain"/>
    <property type="match status" value="1"/>
</dbReference>
<dbReference type="GO" id="GO:0000978">
    <property type="term" value="F:RNA polymerase II cis-regulatory region sequence-specific DNA binding"/>
    <property type="evidence" value="ECO:0007669"/>
    <property type="project" value="TreeGrafter"/>
</dbReference>
<evidence type="ECO:0000256" key="3">
    <source>
        <dbReference type="ARBA" id="ARBA00023125"/>
    </source>
</evidence>
<comment type="subcellular location">
    <subcellularLocation>
        <location evidence="1 6 7">Nucleus</location>
    </subcellularLocation>
</comment>
<dbReference type="PROSITE" id="PS50071">
    <property type="entry name" value="HOMEOBOX_2"/>
    <property type="match status" value="1"/>
</dbReference>
<dbReference type="InterPro" id="IPR050296">
    <property type="entry name" value="Antp_homeobox"/>
</dbReference>
<evidence type="ECO:0000313" key="11">
    <source>
        <dbReference type="Proteomes" id="UP000183832"/>
    </source>
</evidence>
<evidence type="ECO:0000256" key="4">
    <source>
        <dbReference type="ARBA" id="ARBA00023155"/>
    </source>
</evidence>
<evidence type="ECO:0000313" key="10">
    <source>
        <dbReference type="EMBL" id="CRK95191.1"/>
    </source>
</evidence>
<dbReference type="SUPFAM" id="SSF46689">
    <property type="entry name" value="Homeodomain-like"/>
    <property type="match status" value="1"/>
</dbReference>
<dbReference type="STRING" id="568069.A0A1J1I4C5"/>
<keyword evidence="4 6" id="KW-0371">Homeobox</keyword>
<evidence type="ECO:0000256" key="1">
    <source>
        <dbReference type="ARBA" id="ARBA00004123"/>
    </source>
</evidence>
<feature type="region of interest" description="Disordered" evidence="8">
    <location>
        <begin position="306"/>
        <end position="348"/>
    </location>
</feature>
<dbReference type="GO" id="GO:0005634">
    <property type="term" value="C:nucleus"/>
    <property type="evidence" value="ECO:0007669"/>
    <property type="project" value="UniProtKB-SubCell"/>
</dbReference>
<feature type="compositionally biased region" description="Low complexity" evidence="8">
    <location>
        <begin position="167"/>
        <end position="178"/>
    </location>
</feature>
<protein>
    <submittedName>
        <fullName evidence="10">CLUMA_CG008734, isoform A</fullName>
    </submittedName>
</protein>
<keyword evidence="11" id="KW-1185">Reference proteome</keyword>
<feature type="domain" description="Homeobox" evidence="9">
    <location>
        <begin position="343"/>
        <end position="392"/>
    </location>
</feature>
<comment type="similarity">
    <text evidence="2">Belongs to the Antp homeobox family.</text>
</comment>
<name>A0A1J1I4C5_9DIPT</name>
<feature type="region of interest" description="Disordered" evidence="8">
    <location>
        <begin position="167"/>
        <end position="202"/>
    </location>
</feature>